<dbReference type="Proteomes" id="UP000594464">
    <property type="component" value="Chromosome"/>
</dbReference>
<keyword evidence="1" id="KW-0472">Membrane</keyword>
<gene>
    <name evidence="2" type="ORF">G3M78_13110</name>
</gene>
<sequence length="208" mass="23560">MEQPQWAIKDYETGHDALIDLEDPETPSLYAVRPDLTLVLAEGLPVFGFHWIGAVMIAPALVFMLILILLPVFVLTGSDVTWIMAIVTLVVSSSFLWGFTFALQLMVQNRDIFPRRYFTTLGNEGLALHFSRIHLPGQNPKAWMEWASVQSVELSRRFFLPGILVAKPFIPYIDLKGSGDRRLSIPLSPNENDIQSLVERIRRQAKLI</sequence>
<organism evidence="2 3">
    <name type="scientific">Candidatus Nitrohelix vancouverensis</name>
    <dbReference type="NCBI Taxonomy" id="2705534"/>
    <lineage>
        <taxon>Bacteria</taxon>
        <taxon>Pseudomonadati</taxon>
        <taxon>Nitrospinota/Tectimicrobiota group</taxon>
        <taxon>Nitrospinota</taxon>
        <taxon>Nitrospinia</taxon>
        <taxon>Nitrospinales</taxon>
        <taxon>Nitrospinaceae</taxon>
        <taxon>Candidatus Nitrohelix</taxon>
    </lineage>
</organism>
<feature type="transmembrane region" description="Helical" evidence="1">
    <location>
        <begin position="51"/>
        <end position="74"/>
    </location>
</feature>
<evidence type="ECO:0000256" key="1">
    <source>
        <dbReference type="SAM" id="Phobius"/>
    </source>
</evidence>
<name>A0A7T0C499_9BACT</name>
<reference evidence="3" key="1">
    <citation type="submission" date="2020-02" db="EMBL/GenBank/DDBJ databases">
        <title>Genomic and physiological characterization of two novel Nitrospinaceae genera.</title>
        <authorList>
            <person name="Mueller A.J."/>
            <person name="Jung M.-Y."/>
            <person name="Strachan C.R."/>
            <person name="Herbold C.W."/>
            <person name="Kirkegaard R.H."/>
            <person name="Daims H."/>
        </authorList>
    </citation>
    <scope>NUCLEOTIDE SEQUENCE [LARGE SCALE GENOMIC DNA]</scope>
</reference>
<feature type="transmembrane region" description="Helical" evidence="1">
    <location>
        <begin position="80"/>
        <end position="107"/>
    </location>
</feature>
<dbReference type="EMBL" id="CP048620">
    <property type="protein sequence ID" value="QPJ66281.1"/>
    <property type="molecule type" value="Genomic_DNA"/>
</dbReference>
<keyword evidence="1" id="KW-1133">Transmembrane helix</keyword>
<dbReference type="AlphaFoldDB" id="A0A7T0C499"/>
<accession>A0A7T0C499</accession>
<evidence type="ECO:0000313" key="3">
    <source>
        <dbReference type="Proteomes" id="UP000594464"/>
    </source>
</evidence>
<dbReference type="KEGG" id="nva:G3M78_13110"/>
<keyword evidence="1" id="KW-0812">Transmembrane</keyword>
<protein>
    <submittedName>
        <fullName evidence="2">Uncharacterized protein</fullName>
    </submittedName>
</protein>
<evidence type="ECO:0000313" key="2">
    <source>
        <dbReference type="EMBL" id="QPJ66281.1"/>
    </source>
</evidence>
<proteinExistence type="predicted"/>